<dbReference type="InterPro" id="IPR005515">
    <property type="entry name" value="VOMI"/>
</dbReference>
<evidence type="ECO:0000313" key="6">
    <source>
        <dbReference type="Proteomes" id="UP000789390"/>
    </source>
</evidence>
<name>A0A8J2WK96_9CRUS</name>
<proteinExistence type="inferred from homology"/>
<feature type="signal peptide" evidence="3">
    <location>
        <begin position="1"/>
        <end position="24"/>
    </location>
</feature>
<reference evidence="5" key="1">
    <citation type="submission" date="2021-11" db="EMBL/GenBank/DDBJ databases">
        <authorList>
            <person name="Schell T."/>
        </authorList>
    </citation>
    <scope>NUCLEOTIDE SEQUENCE</scope>
    <source>
        <strain evidence="5">M5</strain>
    </source>
</reference>
<accession>A0A8J2WK96</accession>
<dbReference type="Pfam" id="PF00685">
    <property type="entry name" value="Sulfotransfer_1"/>
    <property type="match status" value="1"/>
</dbReference>
<dbReference type="Pfam" id="PF03762">
    <property type="entry name" value="VOMI"/>
    <property type="match status" value="1"/>
</dbReference>
<evidence type="ECO:0000256" key="1">
    <source>
        <dbReference type="ARBA" id="ARBA00005771"/>
    </source>
</evidence>
<keyword evidence="2" id="KW-0808">Transferase</keyword>
<dbReference type="Gene3D" id="2.100.10.20">
    <property type="entry name" value="Vitelline membrane outer layer protein I (VOMI)"/>
    <property type="match status" value="1"/>
</dbReference>
<dbReference type="SUPFAM" id="SSF51092">
    <property type="entry name" value="Vitelline membrane outer protein-I (VMO-I)"/>
    <property type="match status" value="1"/>
</dbReference>
<sequence length="481" mass="53648">MTSRLFTVAVSLLVSILALGLVDSLTISVTNGETEGEWGPVDLCPDGSRAVGYQSRNDLNQGIDFTSLNTIRLFCDDVDASNVTSTEGFTGQFGPGRSCAAGEALSAFQLRVQPNGAAADNTAVNSIRFRCTDGIELASAGNQQGTFGTYSDDCLTGICGIQTLVKPEDVSVDNTALNDVHGGNSINAEYNDLSILPSHAKNAEKIYRMKPRSDDVWLLTFPKCGTTWTCELLWLLQNNCDFETASKLGLGMRAPFLEMPYLNSKIQAKREMLMNVDKVEQLPSPRVVRPHTPIHLLPPTLFDIAKVVYVARNPKDVIVSYYFHHKLIKLHGFTGTLEEFAQFFMDDEVYNAPFFTHILEAWSKREHPNMHFMFFEDMKKNLRGEIEKVAAFLGKTLSEDELVKLTEHLKFDNFKTNESVNNEGGKKTGALNQEGNFIRKGKTGDWKNHFSPELNSRIDAWIEKNLAGTDLKFVTELDYQD</sequence>
<evidence type="ECO:0000256" key="3">
    <source>
        <dbReference type="SAM" id="SignalP"/>
    </source>
</evidence>
<dbReference type="Proteomes" id="UP000789390">
    <property type="component" value="Unassembled WGS sequence"/>
</dbReference>
<dbReference type="PANTHER" id="PTHR11783">
    <property type="entry name" value="SULFOTRANSFERASE SULT"/>
    <property type="match status" value="1"/>
</dbReference>
<dbReference type="InterPro" id="IPR000863">
    <property type="entry name" value="Sulfotransferase_dom"/>
</dbReference>
<dbReference type="EMBL" id="CAKKLH010000068">
    <property type="protein sequence ID" value="CAH0101929.1"/>
    <property type="molecule type" value="Genomic_DNA"/>
</dbReference>
<dbReference type="SUPFAM" id="SSF52540">
    <property type="entry name" value="P-loop containing nucleoside triphosphate hydrolases"/>
    <property type="match status" value="1"/>
</dbReference>
<dbReference type="OrthoDB" id="205623at2759"/>
<keyword evidence="6" id="KW-1185">Reference proteome</keyword>
<dbReference type="InterPro" id="IPR036706">
    <property type="entry name" value="VOMI_sf"/>
</dbReference>
<dbReference type="AlphaFoldDB" id="A0A8J2WK96"/>
<organism evidence="5 6">
    <name type="scientific">Daphnia galeata</name>
    <dbReference type="NCBI Taxonomy" id="27404"/>
    <lineage>
        <taxon>Eukaryota</taxon>
        <taxon>Metazoa</taxon>
        <taxon>Ecdysozoa</taxon>
        <taxon>Arthropoda</taxon>
        <taxon>Crustacea</taxon>
        <taxon>Branchiopoda</taxon>
        <taxon>Diplostraca</taxon>
        <taxon>Cladocera</taxon>
        <taxon>Anomopoda</taxon>
        <taxon>Daphniidae</taxon>
        <taxon>Daphnia</taxon>
    </lineage>
</organism>
<protein>
    <recommendedName>
        <fullName evidence="4">Sulfotransferase domain-containing protein</fullName>
    </recommendedName>
</protein>
<feature type="domain" description="Sulfotransferase" evidence="4">
    <location>
        <begin position="214"/>
        <end position="469"/>
    </location>
</feature>
<dbReference type="InterPro" id="IPR027417">
    <property type="entry name" value="P-loop_NTPase"/>
</dbReference>
<comment type="similarity">
    <text evidence="1">Belongs to the sulfotransferase 1 family.</text>
</comment>
<feature type="chain" id="PRO_5035295469" description="Sulfotransferase domain-containing protein" evidence="3">
    <location>
        <begin position="25"/>
        <end position="481"/>
    </location>
</feature>
<evidence type="ECO:0000259" key="4">
    <source>
        <dbReference type="Pfam" id="PF00685"/>
    </source>
</evidence>
<comment type="caution">
    <text evidence="5">The sequence shown here is derived from an EMBL/GenBank/DDBJ whole genome shotgun (WGS) entry which is preliminary data.</text>
</comment>
<evidence type="ECO:0000256" key="2">
    <source>
        <dbReference type="ARBA" id="ARBA00022679"/>
    </source>
</evidence>
<gene>
    <name evidence="5" type="ORF">DGAL_LOCUS4301</name>
</gene>
<dbReference type="GO" id="GO:0008146">
    <property type="term" value="F:sulfotransferase activity"/>
    <property type="evidence" value="ECO:0007669"/>
    <property type="project" value="InterPro"/>
</dbReference>
<dbReference type="Gene3D" id="3.40.50.300">
    <property type="entry name" value="P-loop containing nucleotide triphosphate hydrolases"/>
    <property type="match status" value="1"/>
</dbReference>
<keyword evidence="3" id="KW-0732">Signal</keyword>
<evidence type="ECO:0000313" key="5">
    <source>
        <dbReference type="EMBL" id="CAH0101929.1"/>
    </source>
</evidence>